<dbReference type="EMBL" id="CM000913">
    <property type="protein sequence ID" value="EFG06685.1"/>
    <property type="molecule type" value="Genomic_DNA"/>
</dbReference>
<dbReference type="GO" id="GO:0033554">
    <property type="term" value="P:cellular response to stress"/>
    <property type="evidence" value="ECO:0007669"/>
    <property type="project" value="TreeGrafter"/>
</dbReference>
<dbReference type="AlphaFoldDB" id="E2Q2T2"/>
<comment type="similarity">
    <text evidence="6">Belongs to the peroxiredoxin family. AhpE subfamily.</text>
</comment>
<dbReference type="InterPro" id="IPR036249">
    <property type="entry name" value="Thioredoxin-like_sf"/>
</dbReference>
<evidence type="ECO:0000256" key="12">
    <source>
        <dbReference type="SAM" id="MobiDB-lite"/>
    </source>
</evidence>
<dbReference type="PANTHER" id="PTHR10681">
    <property type="entry name" value="THIOREDOXIN PEROXIDASE"/>
    <property type="match status" value="1"/>
</dbReference>
<dbReference type="STRING" id="1901.BB341_20210"/>
<dbReference type="Pfam" id="PF00578">
    <property type="entry name" value="AhpC-TSA"/>
    <property type="match status" value="1"/>
</dbReference>
<organism evidence="14 15">
    <name type="scientific">Streptomyces clavuligerus</name>
    <dbReference type="NCBI Taxonomy" id="1901"/>
    <lineage>
        <taxon>Bacteria</taxon>
        <taxon>Bacillati</taxon>
        <taxon>Actinomycetota</taxon>
        <taxon>Actinomycetes</taxon>
        <taxon>Kitasatosporales</taxon>
        <taxon>Streptomycetaceae</taxon>
        <taxon>Streptomyces</taxon>
    </lineage>
</organism>
<evidence type="ECO:0000256" key="9">
    <source>
        <dbReference type="ARBA" id="ARBA00068979"/>
    </source>
</evidence>
<dbReference type="PROSITE" id="PS51352">
    <property type="entry name" value="THIOREDOXIN_2"/>
    <property type="match status" value="1"/>
</dbReference>
<dbReference type="GO" id="GO:0045454">
    <property type="term" value="P:cell redox homeostasis"/>
    <property type="evidence" value="ECO:0007669"/>
    <property type="project" value="TreeGrafter"/>
</dbReference>
<protein>
    <recommendedName>
        <fullName evidence="9">Alkyl hydroperoxide reductase E</fullName>
        <ecNumber evidence="8">1.11.1.29</ecNumber>
    </recommendedName>
    <alternativeName>
        <fullName evidence="10">Mycoredoxin-dependent peroxiredoxin</fullName>
    </alternativeName>
    <alternativeName>
        <fullName evidence="11">Peroxiredoxin AhpE</fullName>
    </alternativeName>
    <alternativeName>
        <fullName evidence="3">Thioredoxin peroxidase</fullName>
    </alternativeName>
</protein>
<dbReference type="GO" id="GO:0008379">
    <property type="term" value="F:thioredoxin peroxidase activity"/>
    <property type="evidence" value="ECO:0007669"/>
    <property type="project" value="TreeGrafter"/>
</dbReference>
<dbReference type="InterPro" id="IPR050217">
    <property type="entry name" value="Peroxiredoxin"/>
</dbReference>
<evidence type="ECO:0000256" key="4">
    <source>
        <dbReference type="ARBA" id="ARBA00052774"/>
    </source>
</evidence>
<dbReference type="Gene3D" id="3.40.30.10">
    <property type="entry name" value="Glutaredoxin"/>
    <property type="match status" value="1"/>
</dbReference>
<dbReference type="CDD" id="cd03018">
    <property type="entry name" value="PRX_AhpE_like"/>
    <property type="match status" value="1"/>
</dbReference>
<evidence type="ECO:0000313" key="14">
    <source>
        <dbReference type="EMBL" id="EFG06685.1"/>
    </source>
</evidence>
<dbReference type="GO" id="GO:0006979">
    <property type="term" value="P:response to oxidative stress"/>
    <property type="evidence" value="ECO:0007669"/>
    <property type="project" value="TreeGrafter"/>
</dbReference>
<evidence type="ECO:0000259" key="13">
    <source>
        <dbReference type="PROSITE" id="PS51352"/>
    </source>
</evidence>
<evidence type="ECO:0000313" key="15">
    <source>
        <dbReference type="Proteomes" id="UP000002357"/>
    </source>
</evidence>
<evidence type="ECO:0000256" key="7">
    <source>
        <dbReference type="ARBA" id="ARBA00065226"/>
    </source>
</evidence>
<dbReference type="InterPro" id="IPR000866">
    <property type="entry name" value="AhpC/TSA"/>
</dbReference>
<dbReference type="FunFam" id="3.40.30.10:FF:000118">
    <property type="entry name" value="Peroxiredoxin AhpE"/>
    <property type="match status" value="1"/>
</dbReference>
<keyword evidence="15" id="KW-1185">Reference proteome</keyword>
<dbReference type="GO" id="GO:0005829">
    <property type="term" value="C:cytosol"/>
    <property type="evidence" value="ECO:0007669"/>
    <property type="project" value="TreeGrafter"/>
</dbReference>
<comment type="subunit">
    <text evidence="7">Homodimer. Forms both dimers and octamers; a tightly-associated dimer and a ring-like octamer.</text>
</comment>
<dbReference type="GO" id="GO:0042744">
    <property type="term" value="P:hydrogen peroxide catabolic process"/>
    <property type="evidence" value="ECO:0007669"/>
    <property type="project" value="TreeGrafter"/>
</dbReference>
<evidence type="ECO:0000256" key="6">
    <source>
        <dbReference type="ARBA" id="ARBA00060973"/>
    </source>
</evidence>
<dbReference type="Proteomes" id="UP000002357">
    <property type="component" value="Chromosome"/>
</dbReference>
<name>E2Q2T2_STRCL</name>
<evidence type="ECO:0000256" key="10">
    <source>
        <dbReference type="ARBA" id="ARBA00082991"/>
    </source>
</evidence>
<evidence type="ECO:0000256" key="3">
    <source>
        <dbReference type="ARBA" id="ARBA00032824"/>
    </source>
</evidence>
<dbReference type="EC" id="1.11.1.29" evidence="8"/>
<dbReference type="eggNOG" id="COG1225">
    <property type="taxonomic scope" value="Bacteria"/>
</dbReference>
<comment type="function">
    <text evidence="5">Thiol-specific peroxidase that catalyzes the reduction of hydrogen peroxide and organic hydroperoxides to water and alcohols, respectively. Plays a role in cell protection against oxidative stress by detoxifying peroxides. May represent an important antioxidant defense against cytotoxic peroxides, especially peroxynitrite, which can be formed by activated macrophages during infection.</text>
</comment>
<evidence type="ECO:0000256" key="2">
    <source>
        <dbReference type="ARBA" id="ARBA00023002"/>
    </source>
</evidence>
<evidence type="ECO:0000256" key="1">
    <source>
        <dbReference type="ARBA" id="ARBA00009796"/>
    </source>
</evidence>
<dbReference type="PANTHER" id="PTHR10681:SF128">
    <property type="entry name" value="THIOREDOXIN-DEPENDENT PEROXIDE REDUCTASE, MITOCHONDRIAL"/>
    <property type="match status" value="1"/>
</dbReference>
<accession>E2Q2T2</accession>
<dbReference type="InterPro" id="IPR013766">
    <property type="entry name" value="Thioredoxin_domain"/>
</dbReference>
<feature type="region of interest" description="Disordered" evidence="12">
    <location>
        <begin position="19"/>
        <end position="46"/>
    </location>
</feature>
<feature type="domain" description="Thioredoxin" evidence="13">
    <location>
        <begin position="53"/>
        <end position="202"/>
    </location>
</feature>
<gene>
    <name evidence="14" type="ORF">SCLAV_1610</name>
</gene>
<reference evidence="14 15" key="1">
    <citation type="journal article" date="2010" name="Genome Biol. Evol.">
        <title>The sequence of a 1.8-mb bacterial linear plasmid reveals a rich evolutionary reservoir of secondary metabolic pathways.</title>
        <authorList>
            <person name="Medema M.H."/>
            <person name="Trefzer A."/>
            <person name="Kovalchuk A."/>
            <person name="van den Berg M."/>
            <person name="Mueller U."/>
            <person name="Heijne W."/>
            <person name="Wu L."/>
            <person name="Alam M.T."/>
            <person name="Ronning C.M."/>
            <person name="Nierman W.C."/>
            <person name="Bovenberg R.A.L."/>
            <person name="Breitling R."/>
            <person name="Takano E."/>
        </authorList>
    </citation>
    <scope>NUCLEOTIDE SEQUENCE [LARGE SCALE GENOMIC DNA]</scope>
    <source>
        <strain evidence="15">ATCC 27064 / DSM 738 / JCM 4710 / NBRC 13307 / NCIMB 12785 / NRRL 3585 / VKM Ac-602</strain>
    </source>
</reference>
<evidence type="ECO:0000256" key="5">
    <source>
        <dbReference type="ARBA" id="ARBA00056930"/>
    </source>
</evidence>
<dbReference type="SUPFAM" id="SSF52833">
    <property type="entry name" value="Thioredoxin-like"/>
    <property type="match status" value="1"/>
</dbReference>
<comment type="similarity">
    <text evidence="1">Belongs to the peroxiredoxin family. AhpC/Prx1 subfamily.</text>
</comment>
<proteinExistence type="inferred from homology"/>
<evidence type="ECO:0000256" key="8">
    <source>
        <dbReference type="ARBA" id="ARBA00067009"/>
    </source>
</evidence>
<comment type="catalytic activity">
    <reaction evidence="4">
        <text>[mycoredoxin]-L-dithiol + a hydroperoxide = [mycoredoxin]-L-disulfide + an alcohol + H2O</text>
        <dbReference type="Rhea" id="RHEA:62640"/>
        <dbReference type="Rhea" id="RHEA-COMP:16137"/>
        <dbReference type="Rhea" id="RHEA-COMP:16138"/>
        <dbReference type="ChEBI" id="CHEBI:15377"/>
        <dbReference type="ChEBI" id="CHEBI:29950"/>
        <dbReference type="ChEBI" id="CHEBI:30879"/>
        <dbReference type="ChEBI" id="CHEBI:35924"/>
        <dbReference type="ChEBI" id="CHEBI:50058"/>
        <dbReference type="EC" id="1.11.1.29"/>
    </reaction>
</comment>
<evidence type="ECO:0000256" key="11">
    <source>
        <dbReference type="ARBA" id="ARBA00083736"/>
    </source>
</evidence>
<keyword evidence="2" id="KW-0560">Oxidoreductase</keyword>
<sequence length="202" mass="21919">MCPGPLRYRLRGPSRVPHEVADGLGWSRRPQGPGGAAAHGARPRGREPHAMAIEAGTRAPEFALRDNHGRTVRLADLRGERNVVLVFYPFAFTGVCTGELRALQDALPSFAAAGAEVLAVSNDSIHTLRVYGEQEGLDLPLLSDFWPHGEVSRAYGVFDEEKGCAVRGTFVIDRAGTVRWTVVNALSDARDTTDYLTALRAL</sequence>